<keyword evidence="9" id="KW-1185">Reference proteome</keyword>
<feature type="transmembrane region" description="Helical" evidence="6">
    <location>
        <begin position="81"/>
        <end position="101"/>
    </location>
</feature>
<evidence type="ECO:0000256" key="1">
    <source>
        <dbReference type="ARBA" id="ARBA00004651"/>
    </source>
</evidence>
<feature type="transmembrane region" description="Helical" evidence="6">
    <location>
        <begin position="228"/>
        <end position="248"/>
    </location>
</feature>
<dbReference type="GO" id="GO:0005886">
    <property type="term" value="C:plasma membrane"/>
    <property type="evidence" value="ECO:0007669"/>
    <property type="project" value="UniProtKB-SubCell"/>
</dbReference>
<keyword evidence="3 6" id="KW-0812">Transmembrane</keyword>
<evidence type="ECO:0000313" key="9">
    <source>
        <dbReference type="Proteomes" id="UP000326678"/>
    </source>
</evidence>
<evidence type="ECO:0000256" key="6">
    <source>
        <dbReference type="RuleBase" id="RU366058"/>
    </source>
</evidence>
<keyword evidence="5 6" id="KW-0472">Membrane</keyword>
<feature type="transmembrane region" description="Helical" evidence="6">
    <location>
        <begin position="197"/>
        <end position="216"/>
    </location>
</feature>
<proteinExistence type="inferred from homology"/>
<dbReference type="PANTHER" id="PTHR12677:SF59">
    <property type="entry name" value="GOLGI APPARATUS MEMBRANE PROTEIN TVP38-RELATED"/>
    <property type="match status" value="1"/>
</dbReference>
<reference evidence="8 9" key="1">
    <citation type="submission" date="2019-10" db="EMBL/GenBank/DDBJ databases">
        <title>Genomic and transcriptomic insights into the perfect genentic adaptation of a filamentous nitrogen-fixing cyanobacterium to rice fields.</title>
        <authorList>
            <person name="Chen Z."/>
        </authorList>
    </citation>
    <scope>NUCLEOTIDE SEQUENCE [LARGE SCALE GENOMIC DNA]</scope>
    <source>
        <strain evidence="8">CCNUC1</strain>
    </source>
</reference>
<name>A0A5P8VRJ1_9NOSO</name>
<dbReference type="RefSeq" id="WP_225892333.1">
    <property type="nucleotide sequence ID" value="NZ_CP045226.1"/>
</dbReference>
<feature type="domain" description="VTT" evidence="7">
    <location>
        <begin position="101"/>
        <end position="217"/>
    </location>
</feature>
<gene>
    <name evidence="8" type="ORF">GXM_00541</name>
</gene>
<comment type="subcellular location">
    <subcellularLocation>
        <location evidence="1 6">Cell membrane</location>
        <topology evidence="1 6">Multi-pass membrane protein</topology>
    </subcellularLocation>
</comment>
<evidence type="ECO:0000256" key="2">
    <source>
        <dbReference type="ARBA" id="ARBA00022475"/>
    </source>
</evidence>
<dbReference type="Pfam" id="PF09335">
    <property type="entry name" value="VTT_dom"/>
    <property type="match status" value="1"/>
</dbReference>
<feature type="transmembrane region" description="Helical" evidence="6">
    <location>
        <begin position="163"/>
        <end position="185"/>
    </location>
</feature>
<dbReference type="AlphaFoldDB" id="A0A5P8VRJ1"/>
<keyword evidence="4 6" id="KW-1133">Transmembrane helix</keyword>
<dbReference type="InterPro" id="IPR015414">
    <property type="entry name" value="TMEM64"/>
</dbReference>
<dbReference type="Proteomes" id="UP000326678">
    <property type="component" value="Chromosome Gxm1"/>
</dbReference>
<evidence type="ECO:0000256" key="3">
    <source>
        <dbReference type="ARBA" id="ARBA00022692"/>
    </source>
</evidence>
<protein>
    <recommendedName>
        <fullName evidence="6">TVP38/TMEM64 family membrane protein</fullName>
    </recommendedName>
</protein>
<evidence type="ECO:0000256" key="5">
    <source>
        <dbReference type="ARBA" id="ARBA00023136"/>
    </source>
</evidence>
<evidence type="ECO:0000259" key="7">
    <source>
        <dbReference type="Pfam" id="PF09335"/>
    </source>
</evidence>
<organism evidence="8 9">
    <name type="scientific">Nostoc sphaeroides CCNUC1</name>
    <dbReference type="NCBI Taxonomy" id="2653204"/>
    <lineage>
        <taxon>Bacteria</taxon>
        <taxon>Bacillati</taxon>
        <taxon>Cyanobacteriota</taxon>
        <taxon>Cyanophyceae</taxon>
        <taxon>Nostocales</taxon>
        <taxon>Nostocaceae</taxon>
        <taxon>Nostoc</taxon>
    </lineage>
</organism>
<sequence>MGTAVPLRIYLTFQNQGFQELLKGKFAKDGLYYKKSRSILVWNLKAGILVLTLSCIIATGIAVYLIGGIEPAQIQALLKSSGIWAPVIYVALYVVATMLVLPSTVLNLTGGAIFGPWLGTFWTSIAAVIAAIIAFIFTRTIGRKTVAKRLAGRWQAMDSEVRRGGLFYMFAIRLVPIMPYGLVNFVAGLTSISFKDYVLGTTLGTVPSVLPFVLLGSSGLKAVKTGDFLPLVLALGLTGTLVAGSTWYRHRRNFAKKAVESLKESDSD</sequence>
<keyword evidence="2 6" id="KW-1003">Cell membrane</keyword>
<dbReference type="PANTHER" id="PTHR12677">
    <property type="entry name" value="GOLGI APPARATUS MEMBRANE PROTEIN TVP38-RELATED"/>
    <property type="match status" value="1"/>
</dbReference>
<dbReference type="EMBL" id="CP045226">
    <property type="protein sequence ID" value="QFS43068.1"/>
    <property type="molecule type" value="Genomic_DNA"/>
</dbReference>
<evidence type="ECO:0000313" key="8">
    <source>
        <dbReference type="EMBL" id="QFS43068.1"/>
    </source>
</evidence>
<dbReference type="InterPro" id="IPR032816">
    <property type="entry name" value="VTT_dom"/>
</dbReference>
<accession>A0A5P8VRJ1</accession>
<dbReference type="KEGG" id="nsh:GXM_00541"/>
<comment type="similarity">
    <text evidence="6">Belongs to the TVP38/TMEM64 family.</text>
</comment>
<feature type="transmembrane region" description="Helical" evidence="6">
    <location>
        <begin position="121"/>
        <end position="142"/>
    </location>
</feature>
<feature type="transmembrane region" description="Helical" evidence="6">
    <location>
        <begin position="46"/>
        <end position="69"/>
    </location>
</feature>
<evidence type="ECO:0000256" key="4">
    <source>
        <dbReference type="ARBA" id="ARBA00022989"/>
    </source>
</evidence>